<proteinExistence type="inferred from homology"/>
<name>A0A085AA13_9ENTR</name>
<dbReference type="eggNOG" id="ENOG5031HHM">
    <property type="taxonomic scope" value="Bacteria"/>
</dbReference>
<comment type="caution">
    <text evidence="5">The sequence shown here is derived from an EMBL/GenBank/DDBJ whole genome shotgun (WGS) entry which is preliminary data.</text>
</comment>
<dbReference type="InterPro" id="IPR010534">
    <property type="entry name" value="Phage_933W_GpQ"/>
</dbReference>
<evidence type="ECO:0000256" key="1">
    <source>
        <dbReference type="ARBA" id="ARBA00010234"/>
    </source>
</evidence>
<gene>
    <name evidence="5" type="ORF">GTGU_02145</name>
</gene>
<keyword evidence="4" id="KW-0804">Transcription</keyword>
<dbReference type="EMBL" id="JMTB01000072">
    <property type="protein sequence ID" value="KFC07058.1"/>
    <property type="molecule type" value="Genomic_DNA"/>
</dbReference>
<keyword evidence="2" id="KW-0805">Transcription regulation</keyword>
<dbReference type="RefSeq" id="WP_281172982.1">
    <property type="nucleotide sequence ID" value="NZ_JMTB01000072.1"/>
</dbReference>
<evidence type="ECO:0000313" key="5">
    <source>
        <dbReference type="EMBL" id="KFC07058.1"/>
    </source>
</evidence>
<evidence type="ECO:0000256" key="2">
    <source>
        <dbReference type="ARBA" id="ARBA00023015"/>
    </source>
</evidence>
<evidence type="ECO:0000313" key="6">
    <source>
        <dbReference type="Proteomes" id="UP000028630"/>
    </source>
</evidence>
<keyword evidence="3" id="KW-0238">DNA-binding</keyword>
<keyword evidence="6" id="KW-1185">Reference proteome</keyword>
<evidence type="ECO:0000256" key="3">
    <source>
        <dbReference type="ARBA" id="ARBA00023125"/>
    </source>
</evidence>
<dbReference type="Pfam" id="PF06530">
    <property type="entry name" value="Phage_antitermQ"/>
    <property type="match status" value="1"/>
</dbReference>
<dbReference type="Proteomes" id="UP000028630">
    <property type="component" value="Unassembled WGS sequence"/>
</dbReference>
<sequence>MRDIQLVLERWGAWCASNHEDVAWPPVAAGFSGLIPSRVRSRLQCCDDDGIIIAN</sequence>
<dbReference type="GO" id="GO:0003677">
    <property type="term" value="F:DNA binding"/>
    <property type="evidence" value="ECO:0007669"/>
    <property type="project" value="UniProtKB-KW"/>
</dbReference>
<dbReference type="AlphaFoldDB" id="A0A085AA13"/>
<dbReference type="GO" id="GO:0060567">
    <property type="term" value="P:negative regulation of termination of DNA-templated transcription"/>
    <property type="evidence" value="ECO:0007669"/>
    <property type="project" value="InterPro"/>
</dbReference>
<protein>
    <submittedName>
        <fullName evidence="5">Phage antitermination protein Q</fullName>
    </submittedName>
</protein>
<organism evidence="5 6">
    <name type="scientific">Trabulsiella guamensis ATCC 49490</name>
    <dbReference type="NCBI Taxonomy" id="1005994"/>
    <lineage>
        <taxon>Bacteria</taxon>
        <taxon>Pseudomonadati</taxon>
        <taxon>Pseudomonadota</taxon>
        <taxon>Gammaproteobacteria</taxon>
        <taxon>Enterobacterales</taxon>
        <taxon>Enterobacteriaceae</taxon>
        <taxon>Trabulsiella</taxon>
    </lineage>
</organism>
<evidence type="ECO:0000256" key="4">
    <source>
        <dbReference type="ARBA" id="ARBA00023163"/>
    </source>
</evidence>
<reference evidence="6" key="1">
    <citation type="submission" date="2014-05" db="EMBL/GenBank/DDBJ databases">
        <title>ATOL: Assembling a taxonomically balanced genome-scale reconstruction of the evolutionary history of the Enterobacteriaceae.</title>
        <authorList>
            <person name="Plunkett G. III"/>
            <person name="Neeno-Eckwall E.C."/>
            <person name="Glasner J.D."/>
            <person name="Perna N.T."/>
        </authorList>
    </citation>
    <scope>NUCLEOTIDE SEQUENCE [LARGE SCALE GENOMIC DNA]</scope>
    <source>
        <strain evidence="6">ATCC 49490</strain>
    </source>
</reference>
<accession>A0A085AA13</accession>
<feature type="non-terminal residue" evidence="5">
    <location>
        <position position="55"/>
    </location>
</feature>
<comment type="similarity">
    <text evidence="1">Belongs to the phage antitermination Q type 1 family.</text>
</comment>